<dbReference type="SMR" id="M4DTT4"/>
<dbReference type="EnsemblPlants" id="Bra019927.1">
    <property type="protein sequence ID" value="Bra019927.1-P"/>
    <property type="gene ID" value="Bra019927"/>
</dbReference>
<feature type="region of interest" description="Disordered" evidence="1">
    <location>
        <begin position="127"/>
        <end position="147"/>
    </location>
</feature>
<name>M4DTT4_BRACM</name>
<dbReference type="Proteomes" id="UP000011750">
    <property type="component" value="Chromosome A06"/>
</dbReference>
<organism evidence="2 3">
    <name type="scientific">Brassica campestris</name>
    <name type="common">Field mustard</name>
    <dbReference type="NCBI Taxonomy" id="3711"/>
    <lineage>
        <taxon>Eukaryota</taxon>
        <taxon>Viridiplantae</taxon>
        <taxon>Streptophyta</taxon>
        <taxon>Embryophyta</taxon>
        <taxon>Tracheophyta</taxon>
        <taxon>Spermatophyta</taxon>
        <taxon>Magnoliopsida</taxon>
        <taxon>eudicotyledons</taxon>
        <taxon>Gunneridae</taxon>
        <taxon>Pentapetalae</taxon>
        <taxon>rosids</taxon>
        <taxon>malvids</taxon>
        <taxon>Brassicales</taxon>
        <taxon>Brassicaceae</taxon>
        <taxon>Brassiceae</taxon>
        <taxon>Brassica</taxon>
    </lineage>
</organism>
<keyword evidence="3" id="KW-1185">Reference proteome</keyword>
<accession>M4DTT4</accession>
<feature type="compositionally biased region" description="Polar residues" evidence="1">
    <location>
        <begin position="127"/>
        <end position="146"/>
    </location>
</feature>
<dbReference type="InParanoid" id="M4DTT4"/>
<dbReference type="AlphaFoldDB" id="M4DTT4"/>
<dbReference type="HOGENOM" id="CLU_1143971_0_0_1"/>
<reference evidence="2 3" key="2">
    <citation type="journal article" date="2018" name="Hortic Res">
        <title>Improved Brassica rapa reference genome by single-molecule sequencing and chromosome conformation capture technologies.</title>
        <authorList>
            <person name="Zhang L."/>
            <person name="Cai X."/>
            <person name="Wu J."/>
            <person name="Liu M."/>
            <person name="Grob S."/>
            <person name="Cheng F."/>
            <person name="Liang J."/>
            <person name="Cai C."/>
            <person name="Liu Z."/>
            <person name="Liu B."/>
            <person name="Wang F."/>
            <person name="Li S."/>
            <person name="Liu F."/>
            <person name="Li X."/>
            <person name="Cheng L."/>
            <person name="Yang W."/>
            <person name="Li M.H."/>
            <person name="Grossniklaus U."/>
            <person name="Zheng H."/>
            <person name="Wang X."/>
        </authorList>
    </citation>
    <scope>NUCLEOTIDE SEQUENCE [LARGE SCALE GENOMIC DNA]</scope>
    <source>
        <strain evidence="2 3">cv. Chiifu-401-42</strain>
    </source>
</reference>
<protein>
    <submittedName>
        <fullName evidence="2">Uncharacterized protein</fullName>
    </submittedName>
</protein>
<evidence type="ECO:0000256" key="1">
    <source>
        <dbReference type="SAM" id="MobiDB-lite"/>
    </source>
</evidence>
<reference evidence="2 3" key="1">
    <citation type="journal article" date="2011" name="Nat. Genet.">
        <title>The genome of the mesopolyploid crop species Brassica rapa.</title>
        <authorList>
            <consortium name="Brassica rapa Genome Sequencing Project Consortium"/>
            <person name="Wang X."/>
            <person name="Wang H."/>
            <person name="Wang J."/>
            <person name="Sun R."/>
            <person name="Wu J."/>
            <person name="Liu S."/>
            <person name="Bai Y."/>
            <person name="Mun J.H."/>
            <person name="Bancroft I."/>
            <person name="Cheng F."/>
            <person name="Huang S."/>
            <person name="Li X."/>
            <person name="Hua W."/>
            <person name="Wang J."/>
            <person name="Wang X."/>
            <person name="Freeling M."/>
            <person name="Pires J.C."/>
            <person name="Paterson A.H."/>
            <person name="Chalhoub B."/>
            <person name="Wang B."/>
            <person name="Hayward A."/>
            <person name="Sharpe A.G."/>
            <person name="Park B.S."/>
            <person name="Weisshaar B."/>
            <person name="Liu B."/>
            <person name="Li B."/>
            <person name="Liu B."/>
            <person name="Tong C."/>
            <person name="Song C."/>
            <person name="Duran C."/>
            <person name="Peng C."/>
            <person name="Geng C."/>
            <person name="Koh C."/>
            <person name="Lin C."/>
            <person name="Edwards D."/>
            <person name="Mu D."/>
            <person name="Shen D."/>
            <person name="Soumpourou E."/>
            <person name="Li F."/>
            <person name="Fraser F."/>
            <person name="Conant G."/>
            <person name="Lassalle G."/>
            <person name="King G.J."/>
            <person name="Bonnema G."/>
            <person name="Tang H."/>
            <person name="Wang H."/>
            <person name="Belcram H."/>
            <person name="Zhou H."/>
            <person name="Hirakawa H."/>
            <person name="Abe H."/>
            <person name="Guo H."/>
            <person name="Wang H."/>
            <person name="Jin H."/>
            <person name="Parkin I.A."/>
            <person name="Batley J."/>
            <person name="Kim J.S."/>
            <person name="Just J."/>
            <person name="Li J."/>
            <person name="Xu J."/>
            <person name="Deng J."/>
            <person name="Kim J.A."/>
            <person name="Li J."/>
            <person name="Yu J."/>
            <person name="Meng J."/>
            <person name="Wang J."/>
            <person name="Min J."/>
            <person name="Poulain J."/>
            <person name="Wang J."/>
            <person name="Hatakeyama K."/>
            <person name="Wu K."/>
            <person name="Wang L."/>
            <person name="Fang L."/>
            <person name="Trick M."/>
            <person name="Links M.G."/>
            <person name="Zhao M."/>
            <person name="Jin M."/>
            <person name="Ramchiary N."/>
            <person name="Drou N."/>
            <person name="Berkman P.J."/>
            <person name="Cai Q."/>
            <person name="Huang Q."/>
            <person name="Li R."/>
            <person name="Tabata S."/>
            <person name="Cheng S."/>
            <person name="Zhang S."/>
            <person name="Zhang S."/>
            <person name="Huang S."/>
            <person name="Sato S."/>
            <person name="Sun S."/>
            <person name="Kwon S.J."/>
            <person name="Choi S.R."/>
            <person name="Lee T.H."/>
            <person name="Fan W."/>
            <person name="Zhao X."/>
            <person name="Tan X."/>
            <person name="Xu X."/>
            <person name="Wang Y."/>
            <person name="Qiu Y."/>
            <person name="Yin Y."/>
            <person name="Li Y."/>
            <person name="Du Y."/>
            <person name="Liao Y."/>
            <person name="Lim Y."/>
            <person name="Narusaka Y."/>
            <person name="Wang Y."/>
            <person name="Wang Z."/>
            <person name="Li Z."/>
            <person name="Wang Z."/>
            <person name="Xiong Z."/>
            <person name="Zhang Z."/>
        </authorList>
    </citation>
    <scope>NUCLEOTIDE SEQUENCE [LARGE SCALE GENOMIC DNA]</scope>
    <source>
        <strain evidence="2 3">cv. Chiifu-401-42</strain>
    </source>
</reference>
<evidence type="ECO:0000313" key="2">
    <source>
        <dbReference type="EnsemblPlants" id="Bra019927.1-P"/>
    </source>
</evidence>
<reference evidence="2" key="3">
    <citation type="submission" date="2023-03" db="UniProtKB">
        <authorList>
            <consortium name="EnsemblPlants"/>
        </authorList>
    </citation>
    <scope>IDENTIFICATION</scope>
    <source>
        <strain evidence="2">cv. Chiifu-401-42</strain>
    </source>
</reference>
<sequence length="243" mass="27018">MKRKRGDGYGNDNENVTPNAHKIQTANRIRENRNDNRTTNLSSASVPVRSIFRRVLHEIGSSPGSISSFNQAYQQTTMSPQTPNHIPVRLFVMPNSSLTSAQTTHSKRHKDTPISVLNDITNISHSLANTEHGSSSGKSLNPTQDKATVEGICDGEDELDFDCSSQESTDSENMGLDTDGFDLDSHATPATDPYRPEPFCMEKILKRCQQAKSKSTTTFAKRKEEGSLKDNILNKLNLKYKFL</sequence>
<evidence type="ECO:0000313" key="3">
    <source>
        <dbReference type="Proteomes" id="UP000011750"/>
    </source>
</evidence>
<feature type="compositionally biased region" description="Polar residues" evidence="1">
    <location>
        <begin position="12"/>
        <end position="27"/>
    </location>
</feature>
<proteinExistence type="predicted"/>
<dbReference type="Gramene" id="Bra019927.1">
    <property type="protein sequence ID" value="Bra019927.1-P"/>
    <property type="gene ID" value="Bra019927"/>
</dbReference>
<dbReference type="OMA" id="TYGRQIS"/>
<feature type="region of interest" description="Disordered" evidence="1">
    <location>
        <begin position="1"/>
        <end position="41"/>
    </location>
</feature>